<evidence type="ECO:0000313" key="9">
    <source>
        <dbReference type="EMBL" id="GLW93003.1"/>
    </source>
</evidence>
<keyword evidence="3" id="KW-1003">Cell membrane</keyword>
<dbReference type="EMBL" id="BSSD01000005">
    <property type="protein sequence ID" value="GLW93003.1"/>
    <property type="molecule type" value="Genomic_DNA"/>
</dbReference>
<name>A0A9W6VBI3_9PSEU</name>
<feature type="transmembrane region" description="Helical" evidence="7">
    <location>
        <begin position="70"/>
        <end position="88"/>
    </location>
</feature>
<keyword evidence="2 7" id="KW-0813">Transport</keyword>
<sequence>MNRFTRTAQRWVVFVAAVALWELVTQLAEASGAAMSFFFPPPSAIALTAKDLWFSSAFGKHILPGVGRMLGGWALAGVIGVALGILLGRSRHAMAYLGAVFNFLRSIPPPLLVPFFVAAVGTTNMQFPTIVFGTIWPVLLNTVDGARGVDATKVETARVFRLSRTQWTLGVVLPSALPKVFAGLRLSLSIALILMVISELVGSANGIGNQLVRAQRDYEPTAMWAWIVLLGVLGYLFNTVLLALERRALAWQPRHSLEAQALATGG</sequence>
<dbReference type="Proteomes" id="UP001165042">
    <property type="component" value="Unassembled WGS sequence"/>
</dbReference>
<feature type="transmembrane region" description="Helical" evidence="7">
    <location>
        <begin position="186"/>
        <end position="204"/>
    </location>
</feature>
<keyword evidence="5 7" id="KW-1133">Transmembrane helix</keyword>
<comment type="caution">
    <text evidence="9">The sequence shown here is derived from an EMBL/GenBank/DDBJ whole genome shotgun (WGS) entry which is preliminary data.</text>
</comment>
<evidence type="ECO:0000256" key="1">
    <source>
        <dbReference type="ARBA" id="ARBA00004651"/>
    </source>
</evidence>
<protein>
    <submittedName>
        <fullName evidence="9">Nitrate ABC transporter permease</fullName>
    </submittedName>
</protein>
<accession>A0A9W6VBI3</accession>
<evidence type="ECO:0000256" key="2">
    <source>
        <dbReference type="ARBA" id="ARBA00022448"/>
    </source>
</evidence>
<dbReference type="InterPro" id="IPR000515">
    <property type="entry name" value="MetI-like"/>
</dbReference>
<evidence type="ECO:0000256" key="3">
    <source>
        <dbReference type="ARBA" id="ARBA00022475"/>
    </source>
</evidence>
<dbReference type="Gene3D" id="1.10.3720.10">
    <property type="entry name" value="MetI-like"/>
    <property type="match status" value="1"/>
</dbReference>
<evidence type="ECO:0000256" key="7">
    <source>
        <dbReference type="RuleBase" id="RU363032"/>
    </source>
</evidence>
<keyword evidence="6 7" id="KW-0472">Membrane</keyword>
<dbReference type="RefSeq" id="WP_285611409.1">
    <property type="nucleotide sequence ID" value="NZ_BSSD01000005.1"/>
</dbReference>
<feature type="domain" description="ABC transmembrane type-1" evidence="8">
    <location>
        <begin position="62"/>
        <end position="245"/>
    </location>
</feature>
<dbReference type="InterPro" id="IPR035906">
    <property type="entry name" value="MetI-like_sf"/>
</dbReference>
<dbReference type="PROSITE" id="PS50928">
    <property type="entry name" value="ABC_TM1"/>
    <property type="match status" value="1"/>
</dbReference>
<dbReference type="GO" id="GO:0005886">
    <property type="term" value="C:plasma membrane"/>
    <property type="evidence" value="ECO:0007669"/>
    <property type="project" value="UniProtKB-SubCell"/>
</dbReference>
<dbReference type="Pfam" id="PF00528">
    <property type="entry name" value="BPD_transp_1"/>
    <property type="match status" value="1"/>
</dbReference>
<evidence type="ECO:0000313" key="10">
    <source>
        <dbReference type="Proteomes" id="UP001165042"/>
    </source>
</evidence>
<organism evidence="9 10">
    <name type="scientific">Actinokineospora globicatena</name>
    <dbReference type="NCBI Taxonomy" id="103729"/>
    <lineage>
        <taxon>Bacteria</taxon>
        <taxon>Bacillati</taxon>
        <taxon>Actinomycetota</taxon>
        <taxon>Actinomycetes</taxon>
        <taxon>Pseudonocardiales</taxon>
        <taxon>Pseudonocardiaceae</taxon>
        <taxon>Actinokineospora</taxon>
    </lineage>
</organism>
<evidence type="ECO:0000259" key="8">
    <source>
        <dbReference type="PROSITE" id="PS50928"/>
    </source>
</evidence>
<dbReference type="CDD" id="cd06261">
    <property type="entry name" value="TM_PBP2"/>
    <property type="match status" value="1"/>
</dbReference>
<gene>
    <name evidence="9" type="primary">ssuC</name>
    <name evidence="9" type="ORF">Aglo03_38190</name>
</gene>
<proteinExistence type="inferred from homology"/>
<feature type="transmembrane region" description="Helical" evidence="7">
    <location>
        <begin position="224"/>
        <end position="244"/>
    </location>
</feature>
<dbReference type="SUPFAM" id="SSF161098">
    <property type="entry name" value="MetI-like"/>
    <property type="match status" value="1"/>
</dbReference>
<dbReference type="PANTHER" id="PTHR30151:SF0">
    <property type="entry name" value="ABC TRANSPORTER PERMEASE PROTEIN MJ0413-RELATED"/>
    <property type="match status" value="1"/>
</dbReference>
<comment type="subcellular location">
    <subcellularLocation>
        <location evidence="1 7">Cell membrane</location>
        <topology evidence="1 7">Multi-pass membrane protein</topology>
    </subcellularLocation>
</comment>
<reference evidence="9" key="1">
    <citation type="submission" date="2023-02" db="EMBL/GenBank/DDBJ databases">
        <title>Actinokineospora globicatena NBRC 15670.</title>
        <authorList>
            <person name="Ichikawa N."/>
            <person name="Sato H."/>
            <person name="Tonouchi N."/>
        </authorList>
    </citation>
    <scope>NUCLEOTIDE SEQUENCE</scope>
    <source>
        <strain evidence="9">NBRC 15670</strain>
    </source>
</reference>
<comment type="similarity">
    <text evidence="7">Belongs to the binding-protein-dependent transport system permease family.</text>
</comment>
<evidence type="ECO:0000256" key="6">
    <source>
        <dbReference type="ARBA" id="ARBA00023136"/>
    </source>
</evidence>
<dbReference type="AlphaFoldDB" id="A0A9W6VBI3"/>
<dbReference type="PANTHER" id="PTHR30151">
    <property type="entry name" value="ALKANE SULFONATE ABC TRANSPORTER-RELATED, MEMBRANE SUBUNIT"/>
    <property type="match status" value="1"/>
</dbReference>
<keyword evidence="10" id="KW-1185">Reference proteome</keyword>
<evidence type="ECO:0000256" key="5">
    <source>
        <dbReference type="ARBA" id="ARBA00022989"/>
    </source>
</evidence>
<evidence type="ECO:0000256" key="4">
    <source>
        <dbReference type="ARBA" id="ARBA00022692"/>
    </source>
</evidence>
<keyword evidence="4 7" id="KW-0812">Transmembrane</keyword>
<dbReference type="GO" id="GO:0055085">
    <property type="term" value="P:transmembrane transport"/>
    <property type="evidence" value="ECO:0007669"/>
    <property type="project" value="InterPro"/>
</dbReference>